<dbReference type="EMBL" id="AP003021">
    <property type="protein sequence ID" value="BAD52645.1"/>
    <property type="molecule type" value="Genomic_DNA"/>
</dbReference>
<proteinExistence type="predicted"/>
<sequence>MLLRLPTSAVWGEGRRHPIRTGDNHHRRRFPPPPSRAAQALHRCRERGERRGEVEEKRRKPSPLPAVAAAVARLLRPPQLDAPSTAFRREERGEDRGVGEKRRKPLPSFLPTVAAGRKEMGEEWRRRGGSRSPCPPSLLPSCVSSALPSYLNPL</sequence>
<name>Q5Z8A3_ORYSJ</name>
<feature type="compositionally biased region" description="Basic and acidic residues" evidence="1">
    <location>
        <begin position="87"/>
        <end position="100"/>
    </location>
</feature>
<accession>Q5Z8A3</accession>
<protein>
    <submittedName>
        <fullName evidence="2">Uncharacterized protein</fullName>
    </submittedName>
</protein>
<feature type="compositionally biased region" description="Basic and acidic residues" evidence="1">
    <location>
        <begin position="46"/>
        <end position="58"/>
    </location>
</feature>
<feature type="compositionally biased region" description="Basic and acidic residues" evidence="1">
    <location>
        <begin position="14"/>
        <end position="24"/>
    </location>
</feature>
<feature type="compositionally biased region" description="Low complexity" evidence="1">
    <location>
        <begin position="65"/>
        <end position="78"/>
    </location>
</feature>
<dbReference type="Proteomes" id="UP000817658">
    <property type="component" value="Chromosome 1"/>
</dbReference>
<feature type="compositionally biased region" description="Basic and acidic residues" evidence="1">
    <location>
        <begin position="116"/>
        <end position="126"/>
    </location>
</feature>
<feature type="region of interest" description="Disordered" evidence="1">
    <location>
        <begin position="14"/>
        <end position="139"/>
    </location>
</feature>
<gene>
    <name evidence="2" type="ORF">P0503E05.47</name>
</gene>
<evidence type="ECO:0000256" key="1">
    <source>
        <dbReference type="SAM" id="MobiDB-lite"/>
    </source>
</evidence>
<dbReference type="AlphaFoldDB" id="Q5Z8A3"/>
<evidence type="ECO:0000313" key="2">
    <source>
        <dbReference type="EMBL" id="BAD52645.1"/>
    </source>
</evidence>
<organism evidence="2">
    <name type="scientific">Oryza sativa subsp. japonica</name>
    <name type="common">Rice</name>
    <dbReference type="NCBI Taxonomy" id="39947"/>
    <lineage>
        <taxon>Eukaryota</taxon>
        <taxon>Viridiplantae</taxon>
        <taxon>Streptophyta</taxon>
        <taxon>Embryophyta</taxon>
        <taxon>Tracheophyta</taxon>
        <taxon>Spermatophyta</taxon>
        <taxon>Magnoliopsida</taxon>
        <taxon>Liliopsida</taxon>
        <taxon>Poales</taxon>
        <taxon>Poaceae</taxon>
        <taxon>BOP clade</taxon>
        <taxon>Oryzoideae</taxon>
        <taxon>Oryzeae</taxon>
        <taxon>Oryzinae</taxon>
        <taxon>Oryza</taxon>
        <taxon>Oryza sativa</taxon>
    </lineage>
</organism>
<reference evidence="2" key="1">
    <citation type="journal article" date="2002" name="Nature">
        <title>The genome sequence and structure of rice chromosome 1.</title>
        <authorList>
            <person name="Sasaki T."/>
            <person name="Matsumoto T."/>
            <person name="Yamamoto K."/>
            <person name="Sakata K."/>
            <person name="Baba T."/>
            <person name="Katayose Y."/>
            <person name="Wu J."/>
            <person name="Niimura Y."/>
            <person name="Cheng Z."/>
            <person name="Nagamura Y."/>
            <person name="Antonio B.A."/>
            <person name="Kanamori H."/>
            <person name="Hosokawa S."/>
            <person name="Masukawa M."/>
            <person name="Arikawa K."/>
            <person name="Chiden Y."/>
            <person name="Hayashi M."/>
            <person name="Okamoto M."/>
            <person name="Ando T."/>
            <person name="Aoki H."/>
            <person name="Arita K."/>
            <person name="Hamada M."/>
            <person name="Harada C."/>
            <person name="Hijishita S."/>
            <person name="Honda M."/>
            <person name="Ichikawa Y."/>
            <person name="Idonuma A."/>
            <person name="Iijima M."/>
            <person name="Ikeda M."/>
            <person name="Ikeno M."/>
            <person name="Itoh S."/>
            <person name="Itoh T."/>
            <person name="Itoh Y."/>
            <person name="Itoh Y."/>
            <person name="Iwabuchi A."/>
            <person name="Kamiya K."/>
            <person name="Karasawa W."/>
            <person name="Katagiri S."/>
            <person name="Kikuta A."/>
            <person name="Kobayashi N."/>
            <person name="Kono I."/>
            <person name="Machita K."/>
            <person name="Maehara T."/>
            <person name="Mizuno H."/>
            <person name="Mizubayashi T."/>
            <person name="Mukai Y."/>
            <person name="Nagasaki H."/>
            <person name="Nakashima M."/>
            <person name="Nakama Y."/>
            <person name="Nakamichi Y."/>
            <person name="Nakamura M."/>
            <person name="Namiki N."/>
            <person name="Negishi M."/>
            <person name="Ohta I."/>
            <person name="Ono N."/>
            <person name="Saji S."/>
            <person name="Sakai K."/>
            <person name="Shibata M."/>
            <person name="Shimokawa T."/>
            <person name="Shomura A."/>
            <person name="Song J."/>
            <person name="Takazaki Y."/>
            <person name="Terasawa K."/>
            <person name="Tsuji K."/>
            <person name="Waki K."/>
            <person name="Yamagata H."/>
            <person name="Yamane H."/>
            <person name="Yoshiki S."/>
            <person name="Yoshihara R."/>
            <person name="Yukawa K."/>
            <person name="Zhong H."/>
            <person name="Iwama H."/>
            <person name="Endo T."/>
            <person name="Ito H."/>
            <person name="Hahn J.H."/>
            <person name="Kim H.I."/>
            <person name="Eun M.Y."/>
            <person name="Yano M."/>
            <person name="Jiang J."/>
            <person name="Gojobori T."/>
        </authorList>
    </citation>
    <scope>NUCLEOTIDE SEQUENCE</scope>
</reference>